<dbReference type="WBParaSite" id="maker-PairedContig_2307-snap-gene-1.23-mRNA-1">
    <property type="protein sequence ID" value="maker-PairedContig_2307-snap-gene-1.23-mRNA-1"/>
    <property type="gene ID" value="maker-PairedContig_2307-snap-gene-1.23"/>
</dbReference>
<dbReference type="AlphaFoldDB" id="A0A1I8EIK3"/>
<name>A0A1I8EIK3_WUCBA</name>
<evidence type="ECO:0000313" key="1">
    <source>
        <dbReference type="WBParaSite" id="maker-PairedContig_2307-snap-gene-1.23-mRNA-1"/>
    </source>
</evidence>
<sequence>MNGDTSPYSGDIGCGCGCCSSGGYQCPSPAALKNQTGEGRYYWGQPYGLPQWQTQQGWAPQQNWMQPQGGISSQGWALSPPGGIPMTGWVPSSMQQTPSPFLWTLFDDRNVCTLDASILVVLENDGSTAPGAMDVNAQLLSAYYGGDLSSNAVRMPCSSIATTSAQACTACCKMACKHYTISVASFYAFFNTVGIGDVHGFLINSTRLLAGQFPDIALPTFQRMKRQGSIPPQTLPPLPPVSCVCCGPRRFFTNWSPSAPNSPPQPM</sequence>
<proteinExistence type="predicted"/>
<accession>A0A1I8EIK3</accession>
<protein>
    <submittedName>
        <fullName evidence="1">Uncharacterized protein</fullName>
    </submittedName>
</protein>
<dbReference type="STRING" id="6293.A0A1I8EIK3"/>
<reference evidence="1" key="1">
    <citation type="submission" date="2016-11" db="UniProtKB">
        <authorList>
            <consortium name="WormBaseParasite"/>
        </authorList>
    </citation>
    <scope>IDENTIFICATION</scope>
    <source>
        <strain evidence="1">pt0022</strain>
    </source>
</reference>
<organism evidence="1">
    <name type="scientific">Wuchereria bancrofti</name>
    <dbReference type="NCBI Taxonomy" id="6293"/>
    <lineage>
        <taxon>Eukaryota</taxon>
        <taxon>Metazoa</taxon>
        <taxon>Ecdysozoa</taxon>
        <taxon>Nematoda</taxon>
        <taxon>Chromadorea</taxon>
        <taxon>Rhabditida</taxon>
        <taxon>Spirurina</taxon>
        <taxon>Spiruromorpha</taxon>
        <taxon>Filarioidea</taxon>
        <taxon>Onchocercidae</taxon>
        <taxon>Wuchereria</taxon>
    </lineage>
</organism>